<dbReference type="EMBL" id="JBBPBN010000002">
    <property type="protein sequence ID" value="KAK9044431.1"/>
    <property type="molecule type" value="Genomic_DNA"/>
</dbReference>
<evidence type="ECO:0000313" key="1">
    <source>
        <dbReference type="EMBL" id="KAK9044431.1"/>
    </source>
</evidence>
<name>A0ABR2U3X8_9ROSI</name>
<keyword evidence="2" id="KW-1185">Reference proteome</keyword>
<comment type="caution">
    <text evidence="1">The sequence shown here is derived from an EMBL/GenBank/DDBJ whole genome shotgun (WGS) entry which is preliminary data.</text>
</comment>
<proteinExistence type="predicted"/>
<dbReference type="Proteomes" id="UP001396334">
    <property type="component" value="Unassembled WGS sequence"/>
</dbReference>
<evidence type="ECO:0000313" key="2">
    <source>
        <dbReference type="Proteomes" id="UP001396334"/>
    </source>
</evidence>
<organism evidence="1 2">
    <name type="scientific">Hibiscus sabdariffa</name>
    <name type="common">roselle</name>
    <dbReference type="NCBI Taxonomy" id="183260"/>
    <lineage>
        <taxon>Eukaryota</taxon>
        <taxon>Viridiplantae</taxon>
        <taxon>Streptophyta</taxon>
        <taxon>Embryophyta</taxon>
        <taxon>Tracheophyta</taxon>
        <taxon>Spermatophyta</taxon>
        <taxon>Magnoliopsida</taxon>
        <taxon>eudicotyledons</taxon>
        <taxon>Gunneridae</taxon>
        <taxon>Pentapetalae</taxon>
        <taxon>rosids</taxon>
        <taxon>malvids</taxon>
        <taxon>Malvales</taxon>
        <taxon>Malvaceae</taxon>
        <taxon>Malvoideae</taxon>
        <taxon>Hibiscus</taxon>
    </lineage>
</organism>
<accession>A0ABR2U3X8</accession>
<reference evidence="1 2" key="1">
    <citation type="journal article" date="2024" name="G3 (Bethesda)">
        <title>Genome assembly of Hibiscus sabdariffa L. provides insights into metabolisms of medicinal natural products.</title>
        <authorList>
            <person name="Kim T."/>
        </authorList>
    </citation>
    <scope>NUCLEOTIDE SEQUENCE [LARGE SCALE GENOMIC DNA]</scope>
    <source>
        <strain evidence="1">TK-2024</strain>
        <tissue evidence="1">Old leaves</tissue>
    </source>
</reference>
<protein>
    <submittedName>
        <fullName evidence="1">Uncharacterized protein</fullName>
    </submittedName>
</protein>
<gene>
    <name evidence="1" type="ORF">V6N11_058331</name>
</gene>
<sequence>MCDCLDRFTATPEWLNAYPNCYVQSEYTAASGHFFIVMDTNGDPMCQTPNIHGDYFKFDNCWASEPKCREKIIECWKSLGRFTLEKLVVFGTTLDSWQQEKRRKSSGRINHLQKTINNMMVEPLSIEGLKDLAEIETKLKDLIDKDEAYWS</sequence>